<reference evidence="2" key="1">
    <citation type="submission" date="2020-03" db="EMBL/GenBank/DDBJ databases">
        <authorList>
            <person name="Weist P."/>
        </authorList>
    </citation>
    <scope>NUCLEOTIDE SEQUENCE</scope>
</reference>
<protein>
    <submittedName>
        <fullName evidence="2">Uncharacterized protein</fullName>
    </submittedName>
</protein>
<keyword evidence="3" id="KW-1185">Reference proteome</keyword>
<feature type="compositionally biased region" description="Basic and acidic residues" evidence="1">
    <location>
        <begin position="82"/>
        <end position="100"/>
    </location>
</feature>
<feature type="region of interest" description="Disordered" evidence="1">
    <location>
        <begin position="77"/>
        <end position="100"/>
    </location>
</feature>
<organism evidence="2 3">
    <name type="scientific">Pleuronectes platessa</name>
    <name type="common">European plaice</name>
    <dbReference type="NCBI Taxonomy" id="8262"/>
    <lineage>
        <taxon>Eukaryota</taxon>
        <taxon>Metazoa</taxon>
        <taxon>Chordata</taxon>
        <taxon>Craniata</taxon>
        <taxon>Vertebrata</taxon>
        <taxon>Euteleostomi</taxon>
        <taxon>Actinopterygii</taxon>
        <taxon>Neopterygii</taxon>
        <taxon>Teleostei</taxon>
        <taxon>Neoteleostei</taxon>
        <taxon>Acanthomorphata</taxon>
        <taxon>Carangaria</taxon>
        <taxon>Pleuronectiformes</taxon>
        <taxon>Pleuronectoidei</taxon>
        <taxon>Pleuronectidae</taxon>
        <taxon>Pleuronectes</taxon>
    </lineage>
</organism>
<evidence type="ECO:0000313" key="3">
    <source>
        <dbReference type="Proteomes" id="UP001153269"/>
    </source>
</evidence>
<gene>
    <name evidence="2" type="ORF">PLEPLA_LOCUS31698</name>
</gene>
<proteinExistence type="predicted"/>
<sequence length="100" mass="11292">METLVNFGTNIGHLCAPSQIAVNMDTKVPECFDLPNVLAMDSHRALSGRQTRRRERDKLKGEVPGVSIQADHCSASTTFIGPDKKGNTRERDWQRIERHF</sequence>
<dbReference type="Proteomes" id="UP001153269">
    <property type="component" value="Unassembled WGS sequence"/>
</dbReference>
<evidence type="ECO:0000256" key="1">
    <source>
        <dbReference type="SAM" id="MobiDB-lite"/>
    </source>
</evidence>
<evidence type="ECO:0000313" key="2">
    <source>
        <dbReference type="EMBL" id="CAB1443982.1"/>
    </source>
</evidence>
<name>A0A9N7Z015_PLEPL</name>
<dbReference type="AlphaFoldDB" id="A0A9N7Z015"/>
<accession>A0A9N7Z015</accession>
<comment type="caution">
    <text evidence="2">The sequence shown here is derived from an EMBL/GenBank/DDBJ whole genome shotgun (WGS) entry which is preliminary data.</text>
</comment>
<dbReference type="EMBL" id="CADEAL010003246">
    <property type="protein sequence ID" value="CAB1443982.1"/>
    <property type="molecule type" value="Genomic_DNA"/>
</dbReference>